<dbReference type="GO" id="GO:0005737">
    <property type="term" value="C:cytoplasm"/>
    <property type="evidence" value="ECO:0007669"/>
    <property type="project" value="TreeGrafter"/>
</dbReference>
<evidence type="ECO:0000313" key="7">
    <source>
        <dbReference type="EMBL" id="KAK9702590.1"/>
    </source>
</evidence>
<reference evidence="7 8" key="1">
    <citation type="journal article" date="2024" name="BMC Genomics">
        <title>De novo assembly and annotation of Popillia japonica's genome with initial clues to its potential as an invasive pest.</title>
        <authorList>
            <person name="Cucini C."/>
            <person name="Boschi S."/>
            <person name="Funari R."/>
            <person name="Cardaioli E."/>
            <person name="Iannotti N."/>
            <person name="Marturano G."/>
            <person name="Paoli F."/>
            <person name="Bruttini M."/>
            <person name="Carapelli A."/>
            <person name="Frati F."/>
            <person name="Nardi F."/>
        </authorList>
    </citation>
    <scope>NUCLEOTIDE SEQUENCE [LARGE SCALE GENOMIC DNA]</scope>
    <source>
        <strain evidence="7">DMR45628</strain>
    </source>
</reference>
<keyword evidence="5" id="KW-0560">Oxidoreductase</keyword>
<keyword evidence="3" id="KW-0285">Flavoprotein</keyword>
<evidence type="ECO:0000256" key="4">
    <source>
        <dbReference type="ARBA" id="ARBA00022827"/>
    </source>
</evidence>
<proteinExistence type="inferred from homology"/>
<dbReference type="InterPro" id="IPR050446">
    <property type="entry name" value="FAD-oxidoreductase/Apoptosis"/>
</dbReference>
<feature type="domain" description="FAD/NAD(P)-binding" evidence="6">
    <location>
        <begin position="50"/>
        <end position="348"/>
    </location>
</feature>
<accession>A0AAW1JG10</accession>
<name>A0AAW1JG10_POPJA</name>
<evidence type="ECO:0000256" key="1">
    <source>
        <dbReference type="ARBA" id="ARBA00001974"/>
    </source>
</evidence>
<dbReference type="EMBL" id="JASPKY010000389">
    <property type="protein sequence ID" value="KAK9702590.1"/>
    <property type="molecule type" value="Genomic_DNA"/>
</dbReference>
<dbReference type="PRINTS" id="PR00469">
    <property type="entry name" value="PNDRDTASEII"/>
</dbReference>
<evidence type="ECO:0000256" key="2">
    <source>
        <dbReference type="ARBA" id="ARBA00006442"/>
    </source>
</evidence>
<protein>
    <submittedName>
        <fullName evidence="7">Pyridine nucleotide-disulfide oxidoreductase</fullName>
    </submittedName>
</protein>
<dbReference type="SUPFAM" id="SSF51905">
    <property type="entry name" value="FAD/NAD(P)-binding domain"/>
    <property type="match status" value="1"/>
</dbReference>
<evidence type="ECO:0000259" key="6">
    <source>
        <dbReference type="Pfam" id="PF07992"/>
    </source>
</evidence>
<dbReference type="Pfam" id="PF07992">
    <property type="entry name" value="Pyr_redox_2"/>
    <property type="match status" value="1"/>
</dbReference>
<dbReference type="Gene3D" id="3.50.50.60">
    <property type="entry name" value="FAD/NAD(P)-binding domain"/>
    <property type="match status" value="2"/>
</dbReference>
<dbReference type="PRINTS" id="PR00368">
    <property type="entry name" value="FADPNR"/>
</dbReference>
<dbReference type="PANTHER" id="PTHR43557:SF2">
    <property type="entry name" value="RIESKE DOMAIN-CONTAINING PROTEIN-RELATED"/>
    <property type="match status" value="1"/>
</dbReference>
<dbReference type="InterPro" id="IPR036188">
    <property type="entry name" value="FAD/NAD-bd_sf"/>
</dbReference>
<evidence type="ECO:0000256" key="5">
    <source>
        <dbReference type="ARBA" id="ARBA00023002"/>
    </source>
</evidence>
<keyword evidence="4" id="KW-0274">FAD</keyword>
<comment type="caution">
    <text evidence="7">The sequence shown here is derived from an EMBL/GenBank/DDBJ whole genome shotgun (WGS) entry which is preliminary data.</text>
</comment>
<comment type="cofactor">
    <cofactor evidence="1">
        <name>FAD</name>
        <dbReference type="ChEBI" id="CHEBI:57692"/>
    </cofactor>
</comment>
<organism evidence="7 8">
    <name type="scientific">Popillia japonica</name>
    <name type="common">Japanese beetle</name>
    <dbReference type="NCBI Taxonomy" id="7064"/>
    <lineage>
        <taxon>Eukaryota</taxon>
        <taxon>Metazoa</taxon>
        <taxon>Ecdysozoa</taxon>
        <taxon>Arthropoda</taxon>
        <taxon>Hexapoda</taxon>
        <taxon>Insecta</taxon>
        <taxon>Pterygota</taxon>
        <taxon>Neoptera</taxon>
        <taxon>Endopterygota</taxon>
        <taxon>Coleoptera</taxon>
        <taxon>Polyphaga</taxon>
        <taxon>Scarabaeiformia</taxon>
        <taxon>Scarabaeidae</taxon>
        <taxon>Rutelinae</taxon>
        <taxon>Popillia</taxon>
    </lineage>
</organism>
<dbReference type="InterPro" id="IPR023753">
    <property type="entry name" value="FAD/NAD-binding_dom"/>
</dbReference>
<dbReference type="AlphaFoldDB" id="A0AAW1JG10"/>
<evidence type="ECO:0000256" key="3">
    <source>
        <dbReference type="ARBA" id="ARBA00022630"/>
    </source>
</evidence>
<dbReference type="PROSITE" id="PS51300">
    <property type="entry name" value="NIRD"/>
    <property type="match status" value="1"/>
</dbReference>
<sequence length="453" mass="49599">MLLEGLDSLPCYQVRVEGDNVKVRAKRTDLETNKRTKAMCKAVKPVTETFVILGAGPSGATCAETLRQEGFTGRIVVVGKEKALPYDRVKVTKSMDAELAKIQFRTEEFYKENGIEMLRDVSATSIDSNNNSVSLSNGTAINYNKLYIATGCAAKRASIPGADLKNVMVMRNFDDGAYVQSQLRPDTTLVVLGGSYIAMESAAYCISKVKKVTVVMHGDVPFKPLLGPRVGAAFKKLFEEKGVHFVNNSGITKCIDNGDGSIGSVELADGTTIEADLCIMGIGSTFYTQFVKGSGIEVRPDDTIEVDEYMRTNVSNVFAGGDLAYAPVWSYHNKKSAIGHYPLAHMHGKIAALNMLDKNQPLRAVPYFWTMLFGKGIRYAGHGRYNDIMYTGNVEALKFIAYYLDGDEVVATASCQMDPYVSIFAEILAQGKHLKRSDLTGTDLLDWSKKVKA</sequence>
<keyword evidence="8" id="KW-1185">Reference proteome</keyword>
<comment type="similarity">
    <text evidence="2">Belongs to the FAD-dependent oxidoreductase family.</text>
</comment>
<dbReference type="PANTHER" id="PTHR43557">
    <property type="entry name" value="APOPTOSIS-INDUCING FACTOR 1"/>
    <property type="match status" value="1"/>
</dbReference>
<dbReference type="Proteomes" id="UP001458880">
    <property type="component" value="Unassembled WGS sequence"/>
</dbReference>
<evidence type="ECO:0000313" key="8">
    <source>
        <dbReference type="Proteomes" id="UP001458880"/>
    </source>
</evidence>
<gene>
    <name evidence="7" type="ORF">QE152_g29832</name>
</gene>
<dbReference type="InterPro" id="IPR016156">
    <property type="entry name" value="FAD/NAD-linked_Rdtase_dimer_sf"/>
</dbReference>
<dbReference type="GO" id="GO:0016651">
    <property type="term" value="F:oxidoreductase activity, acting on NAD(P)H"/>
    <property type="evidence" value="ECO:0007669"/>
    <property type="project" value="TreeGrafter"/>
</dbReference>
<dbReference type="Gene3D" id="3.30.390.30">
    <property type="match status" value="1"/>
</dbReference>
<dbReference type="SUPFAM" id="SSF55424">
    <property type="entry name" value="FAD/NAD-linked reductases, dimerisation (C-terminal) domain"/>
    <property type="match status" value="1"/>
</dbReference>